<sequence length="267" mass="29591">MAAQEVSHYKTPLDAAEWLFSGDAFGCKVSHRVAGFGQLQLLALPGQPLAFRLVADWLPLDDKRITARTVAPAWHDSRSGLVTSMSAQAYIATESQHAEQFLEALERGNAWQLIVFQAETPLYQIDSSPLATQAAANALRQCRRNLLPQPYSYVRQREFRFPQGSDELDEQALKDIRAVGAYVLADKGVSQVLVDGHTDSSGDHLINLMLSKQRSDEIAARLIELGVSRDKIQVRSHGARYPKASNATESGRLANRRVSVRLVKEVQ</sequence>
<keyword evidence="4" id="KW-1185">Reference proteome</keyword>
<evidence type="ECO:0000256" key="1">
    <source>
        <dbReference type="PROSITE-ProRule" id="PRU00473"/>
    </source>
</evidence>
<dbReference type="PROSITE" id="PS51123">
    <property type="entry name" value="OMPA_2"/>
    <property type="match status" value="1"/>
</dbReference>
<dbReference type="AlphaFoldDB" id="A0A972FW78"/>
<name>A0A972FW78_9GAMM</name>
<dbReference type="InterPro" id="IPR050330">
    <property type="entry name" value="Bact_OuterMem_StrucFunc"/>
</dbReference>
<dbReference type="Pfam" id="PF18393">
    <property type="entry name" value="MotY_N"/>
    <property type="match status" value="1"/>
</dbReference>
<feature type="domain" description="OmpA-like" evidence="2">
    <location>
        <begin position="151"/>
        <end position="266"/>
    </location>
</feature>
<gene>
    <name evidence="3" type="ORF">HC757_16440</name>
</gene>
<dbReference type="Pfam" id="PF00691">
    <property type="entry name" value="OmpA"/>
    <property type="match status" value="1"/>
</dbReference>
<dbReference type="Gene3D" id="2.60.40.2540">
    <property type="match status" value="1"/>
</dbReference>
<proteinExistence type="predicted"/>
<dbReference type="Proteomes" id="UP000737113">
    <property type="component" value="Unassembled WGS sequence"/>
</dbReference>
<dbReference type="InterPro" id="IPR041544">
    <property type="entry name" value="MotY_N"/>
</dbReference>
<dbReference type="SUPFAM" id="SSF103088">
    <property type="entry name" value="OmpA-like"/>
    <property type="match status" value="1"/>
</dbReference>
<accession>A0A972FW78</accession>
<evidence type="ECO:0000313" key="4">
    <source>
        <dbReference type="Proteomes" id="UP000737113"/>
    </source>
</evidence>
<dbReference type="PANTHER" id="PTHR30329">
    <property type="entry name" value="STATOR ELEMENT OF FLAGELLAR MOTOR COMPLEX"/>
    <property type="match status" value="1"/>
</dbReference>
<dbReference type="GO" id="GO:0016020">
    <property type="term" value="C:membrane"/>
    <property type="evidence" value="ECO:0007669"/>
    <property type="project" value="UniProtKB-UniRule"/>
</dbReference>
<dbReference type="Gene3D" id="3.30.1330.60">
    <property type="entry name" value="OmpA-like domain"/>
    <property type="match status" value="1"/>
</dbReference>
<keyword evidence="1" id="KW-0472">Membrane</keyword>
<dbReference type="PRINTS" id="PR01023">
    <property type="entry name" value="NAFLGMOTY"/>
</dbReference>
<dbReference type="CDD" id="cd07185">
    <property type="entry name" value="OmpA_C-like"/>
    <property type="match status" value="1"/>
</dbReference>
<reference evidence="3" key="1">
    <citation type="submission" date="2020-04" db="EMBL/GenBank/DDBJ databases">
        <title>Description of Shewanella salipaludis sp. nov., isolated from a salt marsh.</title>
        <authorList>
            <person name="Park S."/>
            <person name="Yoon J.-H."/>
        </authorList>
    </citation>
    <scope>NUCLEOTIDE SEQUENCE</scope>
    <source>
        <strain evidence="3">SHSM-M6</strain>
    </source>
</reference>
<dbReference type="RefSeq" id="WP_169565477.1">
    <property type="nucleotide sequence ID" value="NZ_JAAXYH010000015.1"/>
</dbReference>
<dbReference type="PANTHER" id="PTHR30329:SF17">
    <property type="entry name" value="LIPOPROTEIN YFIB-RELATED"/>
    <property type="match status" value="1"/>
</dbReference>
<evidence type="ECO:0000259" key="2">
    <source>
        <dbReference type="PROSITE" id="PS51123"/>
    </source>
</evidence>
<evidence type="ECO:0000313" key="3">
    <source>
        <dbReference type="EMBL" id="NMH66747.1"/>
    </source>
</evidence>
<dbReference type="EMBL" id="JAAXYH010000015">
    <property type="protein sequence ID" value="NMH66747.1"/>
    <property type="molecule type" value="Genomic_DNA"/>
</dbReference>
<dbReference type="InterPro" id="IPR036737">
    <property type="entry name" value="OmpA-like_sf"/>
</dbReference>
<dbReference type="InterPro" id="IPR006665">
    <property type="entry name" value="OmpA-like"/>
</dbReference>
<organism evidence="3 4">
    <name type="scientific">Shewanella salipaludis</name>
    <dbReference type="NCBI Taxonomy" id="2723052"/>
    <lineage>
        <taxon>Bacteria</taxon>
        <taxon>Pseudomonadati</taxon>
        <taxon>Pseudomonadota</taxon>
        <taxon>Gammaproteobacteria</taxon>
        <taxon>Alteromonadales</taxon>
        <taxon>Shewanellaceae</taxon>
        <taxon>Shewanella</taxon>
    </lineage>
</organism>
<comment type="caution">
    <text evidence="3">The sequence shown here is derived from an EMBL/GenBank/DDBJ whole genome shotgun (WGS) entry which is preliminary data.</text>
</comment>
<protein>
    <submittedName>
        <fullName evidence="3">OmpA family protein</fullName>
    </submittedName>
</protein>